<dbReference type="EMBL" id="BARU01029673">
    <property type="protein sequence ID" value="GAH69599.1"/>
    <property type="molecule type" value="Genomic_DNA"/>
</dbReference>
<proteinExistence type="predicted"/>
<evidence type="ECO:0000313" key="1">
    <source>
        <dbReference type="EMBL" id="GAH69599.1"/>
    </source>
</evidence>
<dbReference type="AlphaFoldDB" id="X1IU20"/>
<reference evidence="1" key="1">
    <citation type="journal article" date="2014" name="Front. Microbiol.">
        <title>High frequency of phylogenetically diverse reductive dehalogenase-homologous genes in deep subseafloor sedimentary metagenomes.</title>
        <authorList>
            <person name="Kawai M."/>
            <person name="Futagami T."/>
            <person name="Toyoda A."/>
            <person name="Takaki Y."/>
            <person name="Nishi S."/>
            <person name="Hori S."/>
            <person name="Arai W."/>
            <person name="Tsubouchi T."/>
            <person name="Morono Y."/>
            <person name="Uchiyama I."/>
            <person name="Ito T."/>
            <person name="Fujiyama A."/>
            <person name="Inagaki F."/>
            <person name="Takami H."/>
        </authorList>
    </citation>
    <scope>NUCLEOTIDE SEQUENCE</scope>
    <source>
        <strain evidence="1">Expedition CK06-06</strain>
    </source>
</reference>
<gene>
    <name evidence="1" type="ORF">S03H2_47163</name>
</gene>
<organism evidence="1">
    <name type="scientific">marine sediment metagenome</name>
    <dbReference type="NCBI Taxonomy" id="412755"/>
    <lineage>
        <taxon>unclassified sequences</taxon>
        <taxon>metagenomes</taxon>
        <taxon>ecological metagenomes</taxon>
    </lineage>
</organism>
<protein>
    <recommendedName>
        <fullName evidence="2">NTF2 domain-containing protein</fullName>
    </recommendedName>
</protein>
<evidence type="ECO:0008006" key="2">
    <source>
        <dbReference type="Google" id="ProtNLM"/>
    </source>
</evidence>
<feature type="non-terminal residue" evidence="1">
    <location>
        <position position="1"/>
    </location>
</feature>
<name>X1IU20_9ZZZZ</name>
<accession>X1IU20</accession>
<comment type="caution">
    <text evidence="1">The sequence shown here is derived from an EMBL/GenBank/DDBJ whole genome shotgun (WGS) entry which is preliminary data.</text>
</comment>
<sequence>KNSCIYGSDVYYETCFLEAFIDSLYPSVVIIDCQVDIFDIKITGNYASAYISGTLTIIIDDHSIIDDSSGYLYLQRVSDNWKLNNN</sequence>